<feature type="transmembrane region" description="Helical" evidence="1">
    <location>
        <begin position="12"/>
        <end position="35"/>
    </location>
</feature>
<reference evidence="3 4" key="1">
    <citation type="submission" date="2016-10" db="EMBL/GenBank/DDBJ databases">
        <authorList>
            <person name="de Groot N.N."/>
        </authorList>
    </citation>
    <scope>NUCLEOTIDE SEQUENCE [LARGE SCALE GENOMIC DNA]</scope>
    <source>
        <strain evidence="3 4">DSM 26424</strain>
    </source>
</reference>
<organism evidence="3 4">
    <name type="scientific">Salipiger marinus</name>
    <dbReference type="NCBI Taxonomy" id="555512"/>
    <lineage>
        <taxon>Bacteria</taxon>
        <taxon>Pseudomonadati</taxon>
        <taxon>Pseudomonadota</taxon>
        <taxon>Alphaproteobacteria</taxon>
        <taxon>Rhodobacterales</taxon>
        <taxon>Roseobacteraceae</taxon>
        <taxon>Salipiger</taxon>
    </lineage>
</organism>
<feature type="transmembrane region" description="Helical" evidence="1">
    <location>
        <begin position="84"/>
        <end position="111"/>
    </location>
</feature>
<dbReference type="STRING" id="555512.SAMN04487993_101775"/>
<sequence length="154" mass="16445">MLSPDAPRPPRSLFASAVTFAVFCFGAVFCGFGLFSYGFWMEGGPGAGFFPTVFGGGTALLAALDLARPAPVAARVRLKNHAPVIAMVAAIALISVIGMVPAMTLFVLLWLRLVERAPWRRSILVAAATGLSTTLLFDVWLRVAFPENLLSTLF</sequence>
<evidence type="ECO:0000313" key="4">
    <source>
        <dbReference type="Proteomes" id="UP000199093"/>
    </source>
</evidence>
<dbReference type="Pfam" id="PF07331">
    <property type="entry name" value="TctB"/>
    <property type="match status" value="1"/>
</dbReference>
<name>A0A1G8QUP3_9RHOB</name>
<gene>
    <name evidence="3" type="ORF">SAMN04487993_101775</name>
</gene>
<keyword evidence="1" id="KW-0472">Membrane</keyword>
<protein>
    <submittedName>
        <fullName evidence="3">Tripartite tricarboxylate transporter TctB family protein</fullName>
    </submittedName>
</protein>
<feature type="transmembrane region" description="Helical" evidence="1">
    <location>
        <begin position="123"/>
        <end position="145"/>
    </location>
</feature>
<dbReference type="InterPro" id="IPR009936">
    <property type="entry name" value="DUF1468"/>
</dbReference>
<keyword evidence="1" id="KW-0812">Transmembrane</keyword>
<feature type="domain" description="DUF1468" evidence="2">
    <location>
        <begin position="17"/>
        <end position="146"/>
    </location>
</feature>
<dbReference type="Proteomes" id="UP000199093">
    <property type="component" value="Unassembled WGS sequence"/>
</dbReference>
<keyword evidence="1" id="KW-1133">Transmembrane helix</keyword>
<dbReference type="RefSeq" id="WP_165616874.1">
    <property type="nucleotide sequence ID" value="NZ_FNEJ01000017.1"/>
</dbReference>
<evidence type="ECO:0000313" key="3">
    <source>
        <dbReference type="EMBL" id="SDJ08464.1"/>
    </source>
</evidence>
<keyword evidence="4" id="KW-1185">Reference proteome</keyword>
<evidence type="ECO:0000259" key="2">
    <source>
        <dbReference type="Pfam" id="PF07331"/>
    </source>
</evidence>
<proteinExistence type="predicted"/>
<accession>A0A1G8QUP3</accession>
<dbReference type="AlphaFoldDB" id="A0A1G8QUP3"/>
<evidence type="ECO:0000256" key="1">
    <source>
        <dbReference type="SAM" id="Phobius"/>
    </source>
</evidence>
<dbReference type="EMBL" id="FNEJ01000017">
    <property type="protein sequence ID" value="SDJ08464.1"/>
    <property type="molecule type" value="Genomic_DNA"/>
</dbReference>